<name>A0A0G0KK40_9BACT</name>
<evidence type="ECO:0000256" key="1">
    <source>
        <dbReference type="SAM" id="Phobius"/>
    </source>
</evidence>
<dbReference type="InterPro" id="IPR011047">
    <property type="entry name" value="Quinoprotein_ADH-like_sf"/>
</dbReference>
<dbReference type="InterPro" id="IPR014441">
    <property type="entry name" value="UCP006425_b-propeller"/>
</dbReference>
<gene>
    <name evidence="2" type="ORF">US96_C0003G0028</name>
</gene>
<comment type="caution">
    <text evidence="2">The sequence shown here is derived from an EMBL/GenBank/DDBJ whole genome shotgun (WGS) entry which is preliminary data.</text>
</comment>
<dbReference type="PIRSF" id="PIRSF006425">
    <property type="entry name" value="UCP006425_WD40"/>
    <property type="match status" value="1"/>
</dbReference>
<dbReference type="PATRIC" id="fig|1618569.3.peg.105"/>
<feature type="transmembrane region" description="Helical" evidence="1">
    <location>
        <begin position="12"/>
        <end position="30"/>
    </location>
</feature>
<keyword evidence="1" id="KW-1133">Transmembrane helix</keyword>
<accession>A0A0G0KK40</accession>
<sequence>MDIPKRNRHPYIIFVLIASVFTFTVLALFLRKAPKTPGKGIQSIETKVLKFQSESDFKNYLQKAQNISSNFSGFEQAPQAAKLNEFGTSAAPAVERISETNVQVKGIDEPDIVKTDGKNIFISNEVGGFYPLRGDSTGTGIAIPEADSLIYPPIYPQTQTQIINAFPVAELSKTGKIDMSGEMLLFGKTLVILRSNKLTGVDISDPKNPKQIWSLDFDNNYLQSSRSRNGELLVVMQNSLNISSPCPIPLFKLGVNSITIPCQDIYHPVTIVPADTTYTVSKIDPATGSIKSKTSFIGSSGMSVVYVSNSSAYITYTYSGDFLAFFARFIEEKAPDLLPQTIVTRLNQINTYDISSQSKMTELELVISQYKSSLTADEQLKLENELNNRMKDYQAQYLRDLQTTGIAKINLDNFSVSATGAVPGQPLNQFSLDEYKTYLRIATTVNNNFDSANDLYVLDSGLNQTGSIINLGLDERIYSARFIGDRGYLVTFKQIDPFFVFDLSDPNNPKKTGELKIPGFSSYLHPLTTNSILGVGQENGQVKLSLFDVANPNLPIEIDKFSLNEYWTEVSNNHHAFLQDEKHSIFFLPGGNGGYIFSYTNNKLTLIKAISTPNAKRALYINDFLYVISDTEVLVFDQNTWNQVNKLGL</sequence>
<dbReference type="AlphaFoldDB" id="A0A0G0KK40"/>
<keyword evidence="1" id="KW-0472">Membrane</keyword>
<organism evidence="2 3">
    <name type="scientific">Candidatus Woesebacteria bacterium GW2011_GWB1_38_5b</name>
    <dbReference type="NCBI Taxonomy" id="1618569"/>
    <lineage>
        <taxon>Bacteria</taxon>
        <taxon>Candidatus Woeseibacteriota</taxon>
    </lineage>
</organism>
<keyword evidence="1" id="KW-0812">Transmembrane</keyword>
<dbReference type="EMBL" id="LBUZ01000003">
    <property type="protein sequence ID" value="KKQ75870.1"/>
    <property type="molecule type" value="Genomic_DNA"/>
</dbReference>
<evidence type="ECO:0008006" key="4">
    <source>
        <dbReference type="Google" id="ProtNLM"/>
    </source>
</evidence>
<proteinExistence type="predicted"/>
<evidence type="ECO:0000313" key="2">
    <source>
        <dbReference type="EMBL" id="KKQ75870.1"/>
    </source>
</evidence>
<dbReference type="Pfam" id="PF09826">
    <property type="entry name" value="Beta_propel"/>
    <property type="match status" value="1"/>
</dbReference>
<reference evidence="2 3" key="1">
    <citation type="journal article" date="2015" name="Nature">
        <title>rRNA introns, odd ribosomes, and small enigmatic genomes across a large radiation of phyla.</title>
        <authorList>
            <person name="Brown C.T."/>
            <person name="Hug L.A."/>
            <person name="Thomas B.C."/>
            <person name="Sharon I."/>
            <person name="Castelle C.J."/>
            <person name="Singh A."/>
            <person name="Wilkins M.J."/>
            <person name="Williams K.H."/>
            <person name="Banfield J.F."/>
        </authorList>
    </citation>
    <scope>NUCLEOTIDE SEQUENCE [LARGE SCALE GENOMIC DNA]</scope>
</reference>
<dbReference type="SUPFAM" id="SSF50998">
    <property type="entry name" value="Quinoprotein alcohol dehydrogenase-like"/>
    <property type="match status" value="1"/>
</dbReference>
<dbReference type="InterPro" id="IPR019198">
    <property type="entry name" value="Beta_propeller_containing"/>
</dbReference>
<protein>
    <recommendedName>
        <fullName evidence="4">Beta propeller domain protein</fullName>
    </recommendedName>
</protein>
<evidence type="ECO:0000313" key="3">
    <source>
        <dbReference type="Proteomes" id="UP000034181"/>
    </source>
</evidence>
<dbReference type="Proteomes" id="UP000034181">
    <property type="component" value="Unassembled WGS sequence"/>
</dbReference>